<dbReference type="PANTHER" id="PTHR47331:SF1">
    <property type="entry name" value="GAG-LIKE PROTEIN"/>
    <property type="match status" value="1"/>
</dbReference>
<evidence type="ECO:0000259" key="1">
    <source>
        <dbReference type="Pfam" id="PF18701"/>
    </source>
</evidence>
<evidence type="ECO:0000313" key="2">
    <source>
        <dbReference type="EnsemblMetazoa" id="AFUN012038-PA"/>
    </source>
</evidence>
<protein>
    <submittedName>
        <fullName evidence="2">DUF5641 domain-containing protein</fullName>
    </submittedName>
</protein>
<dbReference type="EnsemblMetazoa" id="AFUN012038-RA">
    <property type="protein sequence ID" value="AFUN012038-PA"/>
    <property type="gene ID" value="AFUN012038"/>
</dbReference>
<dbReference type="AlphaFoldDB" id="A0A182S0F5"/>
<feature type="domain" description="DUF5641" evidence="1">
    <location>
        <begin position="268"/>
        <end position="347"/>
    </location>
</feature>
<dbReference type="Pfam" id="PF18701">
    <property type="entry name" value="DUF5641"/>
    <property type="match status" value="1"/>
</dbReference>
<dbReference type="InterPro" id="IPR040676">
    <property type="entry name" value="DUF5641"/>
</dbReference>
<name>A0A182S0F5_ANOFN</name>
<dbReference type="VEuPathDB" id="VectorBase:AFUN2_003893"/>
<dbReference type="PANTHER" id="PTHR47331">
    <property type="entry name" value="PHD-TYPE DOMAIN-CONTAINING PROTEIN"/>
    <property type="match status" value="1"/>
</dbReference>
<proteinExistence type="predicted"/>
<reference evidence="2" key="1">
    <citation type="submission" date="2020-05" db="UniProtKB">
        <authorList>
            <consortium name="EnsemblMetazoa"/>
        </authorList>
    </citation>
    <scope>IDENTIFICATION</scope>
    <source>
        <strain evidence="2">FUMOZ</strain>
    </source>
</reference>
<dbReference type="STRING" id="62324.A0A182S0F5"/>
<sequence length="348" mass="40524">SSIVVREFWSGTTDKTHRALRRVGYLRTSELQEATHVLLRSAQRECVGEEFKDLQRSGEVKRSSGLKTLSPIIHDGVMRIDGRLRNAPVSYDRKHPIILATSHPLTFLIVQLYHRNLHHAGQQLMISTIREELWQLRIRNLNWRPKNWSSPVKSYAAIFFCKAMHIELIDNLSTPSFIATLKRFVAPVVKSLKRHLKATIENVVLQRDDLEILLVQVEACLNSRPLTQLTVDAEDLEILTPGHFLVHRALSSLPEPSYDGIPENRLDRYQQTQEYVRHIWKRWNKEYLSGLHRRTKWTGKRDNLREGTMVLLKEDNLPLLKWRYDRVIRVYPGDAGLIRVVNVKTRDG</sequence>
<organism evidence="2">
    <name type="scientific">Anopheles funestus</name>
    <name type="common">African malaria mosquito</name>
    <dbReference type="NCBI Taxonomy" id="62324"/>
    <lineage>
        <taxon>Eukaryota</taxon>
        <taxon>Metazoa</taxon>
        <taxon>Ecdysozoa</taxon>
        <taxon>Arthropoda</taxon>
        <taxon>Hexapoda</taxon>
        <taxon>Insecta</taxon>
        <taxon>Pterygota</taxon>
        <taxon>Neoptera</taxon>
        <taxon>Endopterygota</taxon>
        <taxon>Diptera</taxon>
        <taxon>Nematocera</taxon>
        <taxon>Culicoidea</taxon>
        <taxon>Culicidae</taxon>
        <taxon>Anophelinae</taxon>
        <taxon>Anopheles</taxon>
    </lineage>
</organism>
<accession>A0A182S0F5</accession>
<dbReference type="VEuPathDB" id="VectorBase:AFUN012038"/>